<protein>
    <submittedName>
        <fullName evidence="1">Uncharacterized protein</fullName>
    </submittedName>
</protein>
<gene>
    <name evidence="1" type="ORF">EYC84_004365</name>
</gene>
<evidence type="ECO:0000313" key="2">
    <source>
        <dbReference type="Proteomes" id="UP000322873"/>
    </source>
</evidence>
<proteinExistence type="predicted"/>
<evidence type="ECO:0000313" key="1">
    <source>
        <dbReference type="EMBL" id="KAA8575164.1"/>
    </source>
</evidence>
<comment type="caution">
    <text evidence="1">The sequence shown here is derived from an EMBL/GenBank/DDBJ whole genome shotgun (WGS) entry which is preliminary data.</text>
</comment>
<reference evidence="1 2" key="1">
    <citation type="submission" date="2019-06" db="EMBL/GenBank/DDBJ databases">
        <title>Genome Sequence of the Brown Rot Fungal Pathogen Monilinia fructicola.</title>
        <authorList>
            <person name="De Miccolis Angelini R.M."/>
            <person name="Landi L."/>
            <person name="Abate D."/>
            <person name="Pollastro S."/>
            <person name="Romanazzi G."/>
            <person name="Faretra F."/>
        </authorList>
    </citation>
    <scope>NUCLEOTIDE SEQUENCE [LARGE SCALE GENOMIC DNA]</scope>
    <source>
        <strain evidence="1 2">Mfrc123</strain>
    </source>
</reference>
<accession>A0A5M9K040</accession>
<organism evidence="1 2">
    <name type="scientific">Monilinia fructicola</name>
    <name type="common">Brown rot fungus</name>
    <name type="synonym">Ciboria fructicola</name>
    <dbReference type="NCBI Taxonomy" id="38448"/>
    <lineage>
        <taxon>Eukaryota</taxon>
        <taxon>Fungi</taxon>
        <taxon>Dikarya</taxon>
        <taxon>Ascomycota</taxon>
        <taxon>Pezizomycotina</taxon>
        <taxon>Leotiomycetes</taxon>
        <taxon>Helotiales</taxon>
        <taxon>Sclerotiniaceae</taxon>
        <taxon>Monilinia</taxon>
    </lineage>
</organism>
<name>A0A5M9K040_MONFR</name>
<sequence>MIAPVPAVHTSIQSFKRHRNHIRMPTPMPPIHLATITMTYHSCEKKLQYASQSISPKSHWKIHQPSTK</sequence>
<dbReference type="AlphaFoldDB" id="A0A5M9K040"/>
<keyword evidence="2" id="KW-1185">Reference proteome</keyword>
<dbReference type="EMBL" id="VICG01000002">
    <property type="protein sequence ID" value="KAA8575164.1"/>
    <property type="molecule type" value="Genomic_DNA"/>
</dbReference>
<dbReference type="Proteomes" id="UP000322873">
    <property type="component" value="Unassembled WGS sequence"/>
</dbReference>